<feature type="region of interest" description="Disordered" evidence="1">
    <location>
        <begin position="78"/>
        <end position="110"/>
    </location>
</feature>
<organism evidence="2 3">
    <name type="scientific">Angomonas deanei</name>
    <dbReference type="NCBI Taxonomy" id="59799"/>
    <lineage>
        <taxon>Eukaryota</taxon>
        <taxon>Discoba</taxon>
        <taxon>Euglenozoa</taxon>
        <taxon>Kinetoplastea</taxon>
        <taxon>Metakinetoplastina</taxon>
        <taxon>Trypanosomatida</taxon>
        <taxon>Trypanosomatidae</taxon>
        <taxon>Strigomonadinae</taxon>
        <taxon>Angomonas</taxon>
    </lineage>
</organism>
<gene>
    <name evidence="2" type="ORF">ADEAN_000012600</name>
</gene>
<feature type="region of interest" description="Disordered" evidence="1">
    <location>
        <begin position="229"/>
        <end position="248"/>
    </location>
</feature>
<reference evidence="2 3" key="1">
    <citation type="submission" date="2020-08" db="EMBL/GenBank/DDBJ databases">
        <authorList>
            <person name="Newling K."/>
            <person name="Davey J."/>
            <person name="Forrester S."/>
        </authorList>
    </citation>
    <scope>NUCLEOTIDE SEQUENCE [LARGE SCALE GENOMIC DNA]</scope>
    <source>
        <strain evidence="3">Crithidia deanei Carvalho (ATCC PRA-265)</strain>
    </source>
</reference>
<dbReference type="OrthoDB" id="9975959at2759"/>
<protein>
    <submittedName>
        <fullName evidence="2">Uncharacterized protein</fullName>
    </submittedName>
</protein>
<evidence type="ECO:0000313" key="3">
    <source>
        <dbReference type="Proteomes" id="UP000515908"/>
    </source>
</evidence>
<dbReference type="VEuPathDB" id="TriTrypDB:ADEAN_000012600"/>
<evidence type="ECO:0000313" key="2">
    <source>
        <dbReference type="EMBL" id="CAD2212714.1"/>
    </source>
</evidence>
<dbReference type="AlphaFoldDB" id="A0A7G2C072"/>
<keyword evidence="3" id="KW-1185">Reference proteome</keyword>
<accession>A0A7G2C072</accession>
<dbReference type="EMBL" id="LR877145">
    <property type="protein sequence ID" value="CAD2212714.1"/>
    <property type="molecule type" value="Genomic_DNA"/>
</dbReference>
<proteinExistence type="predicted"/>
<evidence type="ECO:0000256" key="1">
    <source>
        <dbReference type="SAM" id="MobiDB-lite"/>
    </source>
</evidence>
<name>A0A7G2C072_9TRYP</name>
<sequence>MMDPHRSVALDYLSRVTRADVILGNFLLPRNDGLEGYEDAFKLCGSPPQHERTINTFRRHAFDKLTNYYYFVPSPGLKKHRKNGKSGNGEQKETVTLADTKDVNSVGTPLPLSATRTAEGVWVDTKEEATILSPEAPAGGNAATSLERSEKWIYDHLADLSNQYNRDLAVPQVAGRFQRCYFRNNFKSSRTHSNQYSPFLLRYNKRCRTVVPKPFVQVELGENEARWQASNNVKGTNDGEAEEPVSHESVSCSLSDQYPVFVQLL</sequence>
<dbReference type="Proteomes" id="UP000515908">
    <property type="component" value="Chromosome 01"/>
</dbReference>